<reference evidence="1" key="1">
    <citation type="journal article" date="2020" name="Nature">
        <title>Giant virus diversity and host interactions through global metagenomics.</title>
        <authorList>
            <person name="Schulz F."/>
            <person name="Roux S."/>
            <person name="Paez-Espino D."/>
            <person name="Jungbluth S."/>
            <person name="Walsh D.A."/>
            <person name="Denef V.J."/>
            <person name="McMahon K.D."/>
            <person name="Konstantinidis K.T."/>
            <person name="Eloe-Fadrosh E.A."/>
            <person name="Kyrpides N.C."/>
            <person name="Woyke T."/>
        </authorList>
    </citation>
    <scope>NUCLEOTIDE SEQUENCE</scope>
    <source>
        <strain evidence="1">GVMAG-M-3300010354-11</strain>
    </source>
</reference>
<evidence type="ECO:0000313" key="1">
    <source>
        <dbReference type="EMBL" id="QHS90556.1"/>
    </source>
</evidence>
<accession>A0A6C0BEI8</accession>
<proteinExistence type="predicted"/>
<protein>
    <submittedName>
        <fullName evidence="1">Uncharacterized protein</fullName>
    </submittedName>
</protein>
<dbReference type="AlphaFoldDB" id="A0A6C0BEI8"/>
<name>A0A6C0BEI8_9ZZZZ</name>
<dbReference type="EMBL" id="MN739140">
    <property type="protein sequence ID" value="QHS90556.1"/>
    <property type="molecule type" value="Genomic_DNA"/>
</dbReference>
<organism evidence="1">
    <name type="scientific">viral metagenome</name>
    <dbReference type="NCBI Taxonomy" id="1070528"/>
    <lineage>
        <taxon>unclassified sequences</taxon>
        <taxon>metagenomes</taxon>
        <taxon>organismal metagenomes</taxon>
    </lineage>
</organism>
<sequence>MGLDNPQPSILFIFGYNIQDEGSETTMDGLERNPSFSVIA</sequence>